<organism evidence="3 4">
    <name type="scientific">Oryza rufipogon</name>
    <name type="common">Brownbeard rice</name>
    <name type="synonym">Asian wild rice</name>
    <dbReference type="NCBI Taxonomy" id="4529"/>
    <lineage>
        <taxon>Eukaryota</taxon>
        <taxon>Viridiplantae</taxon>
        <taxon>Streptophyta</taxon>
        <taxon>Embryophyta</taxon>
        <taxon>Tracheophyta</taxon>
        <taxon>Spermatophyta</taxon>
        <taxon>Magnoliopsida</taxon>
        <taxon>Liliopsida</taxon>
        <taxon>Poales</taxon>
        <taxon>Poaceae</taxon>
        <taxon>BOP clade</taxon>
        <taxon>Oryzoideae</taxon>
        <taxon>Oryzeae</taxon>
        <taxon>Oryzinae</taxon>
        <taxon>Oryza</taxon>
    </lineage>
</organism>
<proteinExistence type="predicted"/>
<dbReference type="AlphaFoldDB" id="A0A0E0N8S5"/>
<evidence type="ECO:0000256" key="2">
    <source>
        <dbReference type="SAM" id="SignalP"/>
    </source>
</evidence>
<feature type="chain" id="PRO_5002368836" evidence="2">
    <location>
        <begin position="26"/>
        <end position="65"/>
    </location>
</feature>
<feature type="region of interest" description="Disordered" evidence="1">
    <location>
        <begin position="26"/>
        <end position="65"/>
    </location>
</feature>
<evidence type="ECO:0000313" key="3">
    <source>
        <dbReference type="EnsemblPlants" id="ORUFI02G00980.1"/>
    </source>
</evidence>
<sequence length="65" mass="6827">MAVEQCTNLPCRCRLLLCLVGLVGSSPPARRPSPPPTRSFSPTAAASPLADTLLLPPAKSEKGER</sequence>
<feature type="compositionally biased region" description="Low complexity" evidence="1">
    <location>
        <begin position="38"/>
        <end position="48"/>
    </location>
</feature>
<evidence type="ECO:0000256" key="1">
    <source>
        <dbReference type="SAM" id="MobiDB-lite"/>
    </source>
</evidence>
<reference evidence="3" key="2">
    <citation type="submission" date="2015-06" db="UniProtKB">
        <authorList>
            <consortium name="EnsemblPlants"/>
        </authorList>
    </citation>
    <scope>IDENTIFICATION</scope>
</reference>
<dbReference type="Gramene" id="ORUFI02G00980.1">
    <property type="protein sequence ID" value="ORUFI02G00980.1"/>
    <property type="gene ID" value="ORUFI02G00980"/>
</dbReference>
<feature type="signal peptide" evidence="2">
    <location>
        <begin position="1"/>
        <end position="25"/>
    </location>
</feature>
<protein>
    <submittedName>
        <fullName evidence="3">Uncharacterized protein</fullName>
    </submittedName>
</protein>
<name>A0A0E0N8S5_ORYRU</name>
<dbReference type="Proteomes" id="UP000008022">
    <property type="component" value="Unassembled WGS sequence"/>
</dbReference>
<keyword evidence="2" id="KW-0732">Signal</keyword>
<accession>A0A0E0N8S5</accession>
<reference evidence="4" key="1">
    <citation type="submission" date="2013-06" db="EMBL/GenBank/DDBJ databases">
        <authorList>
            <person name="Zhao Q."/>
        </authorList>
    </citation>
    <scope>NUCLEOTIDE SEQUENCE</scope>
    <source>
        <strain evidence="4">cv. W1943</strain>
    </source>
</reference>
<evidence type="ECO:0000313" key="4">
    <source>
        <dbReference type="Proteomes" id="UP000008022"/>
    </source>
</evidence>
<dbReference type="HOGENOM" id="CLU_2853744_0_0_1"/>
<dbReference type="EnsemblPlants" id="ORUFI02G00980.1">
    <property type="protein sequence ID" value="ORUFI02G00980.1"/>
    <property type="gene ID" value="ORUFI02G00980"/>
</dbReference>
<keyword evidence="4" id="KW-1185">Reference proteome</keyword>